<feature type="domain" description="IrrE N-terminal-like" evidence="1">
    <location>
        <begin position="82"/>
        <end position="153"/>
    </location>
</feature>
<evidence type="ECO:0000313" key="2">
    <source>
        <dbReference type="EMBL" id="MBR0575091.1"/>
    </source>
</evidence>
<dbReference type="PANTHER" id="PTHR43236">
    <property type="entry name" value="ANTITOXIN HIGA1"/>
    <property type="match status" value="1"/>
</dbReference>
<dbReference type="Gene3D" id="1.10.10.2910">
    <property type="match status" value="1"/>
</dbReference>
<dbReference type="RefSeq" id="WP_211799612.1">
    <property type="nucleotide sequence ID" value="NZ_JAGSCS010000002.1"/>
</dbReference>
<dbReference type="AlphaFoldDB" id="A0A941CPU7"/>
<name>A0A941CPU7_9CLOT</name>
<proteinExistence type="predicted"/>
<dbReference type="Proteomes" id="UP000675379">
    <property type="component" value="Unassembled WGS sequence"/>
</dbReference>
<evidence type="ECO:0000259" key="1">
    <source>
        <dbReference type="Pfam" id="PF06114"/>
    </source>
</evidence>
<gene>
    <name evidence="2" type="ORF">KCG48_01930</name>
</gene>
<sequence>MKPIKLTNGQIEEICKLAQDQRRILGFMNEAPIANDLFTILENLNIHLLQYPISSVSDRPAFSAVLLYLCEEGKELVFVGVNTADYFDKQIFAIAHELYHYFTKTGTHLSRLDMEDDEYNLIESKANRFAAEFLLPESQLREIIQAEFRDASLKLISIKTIQRFIARLQCTWWLPYRSLVRRLHEIDAITESQYEELYELSERDLQSEYGKIGLAINAETFRKLNRRTEEVGTSPQGIEYIIRNFEDHLISEDTFAETLQLFNRTPSDFGYEIIVEDEDLDDPMYFPRQEDMDEG</sequence>
<dbReference type="PANTHER" id="PTHR43236:SF2">
    <property type="entry name" value="BLL0069 PROTEIN"/>
    <property type="match status" value="1"/>
</dbReference>
<protein>
    <submittedName>
        <fullName evidence="2">ImmA/IrrE family metallo-endopeptidase</fullName>
    </submittedName>
</protein>
<comment type="caution">
    <text evidence="2">The sequence shown here is derived from an EMBL/GenBank/DDBJ whole genome shotgun (WGS) entry which is preliminary data.</text>
</comment>
<evidence type="ECO:0000313" key="3">
    <source>
        <dbReference type="Proteomes" id="UP000675379"/>
    </source>
</evidence>
<organism evidence="2 3">
    <name type="scientific">Proteiniclasticum sediminis</name>
    <dbReference type="NCBI Taxonomy" id="2804028"/>
    <lineage>
        <taxon>Bacteria</taxon>
        <taxon>Bacillati</taxon>
        <taxon>Bacillota</taxon>
        <taxon>Clostridia</taxon>
        <taxon>Eubacteriales</taxon>
        <taxon>Clostridiaceae</taxon>
        <taxon>Proteiniclasticum</taxon>
    </lineage>
</organism>
<dbReference type="InterPro" id="IPR010359">
    <property type="entry name" value="IrrE_HExxH"/>
</dbReference>
<accession>A0A941CPU7</accession>
<keyword evidence="3" id="KW-1185">Reference proteome</keyword>
<dbReference type="Pfam" id="PF06114">
    <property type="entry name" value="Peptidase_M78"/>
    <property type="match status" value="1"/>
</dbReference>
<reference evidence="2" key="1">
    <citation type="submission" date="2021-04" db="EMBL/GenBank/DDBJ databases">
        <title>Proteiniclasticum sedimins sp. nov., an obligate anaerobic bacterium isolated from anaerobic sludge.</title>
        <authorList>
            <person name="Liu J."/>
        </authorList>
    </citation>
    <scope>NUCLEOTIDE SEQUENCE</scope>
    <source>
        <strain evidence="2">BAD-10</strain>
    </source>
</reference>
<dbReference type="EMBL" id="JAGSCS010000002">
    <property type="protein sequence ID" value="MBR0575091.1"/>
    <property type="molecule type" value="Genomic_DNA"/>
</dbReference>
<dbReference type="InterPro" id="IPR052345">
    <property type="entry name" value="Rad_response_metalloprotease"/>
</dbReference>